<dbReference type="OrthoDB" id="5103001at2"/>
<evidence type="ECO:0000256" key="2">
    <source>
        <dbReference type="SAM" id="Phobius"/>
    </source>
</evidence>
<keyword evidence="4" id="KW-1185">Reference proteome</keyword>
<feature type="transmembrane region" description="Helical" evidence="2">
    <location>
        <begin position="20"/>
        <end position="48"/>
    </location>
</feature>
<feature type="transmembrane region" description="Helical" evidence="2">
    <location>
        <begin position="54"/>
        <end position="75"/>
    </location>
</feature>
<gene>
    <name evidence="3" type="ORF">B0I08_10211</name>
</gene>
<accession>A0A2T0VGL0</accession>
<dbReference type="RefSeq" id="WP_106210066.1">
    <property type="nucleotide sequence ID" value="NZ_PVTL01000002.1"/>
</dbReference>
<dbReference type="AlphaFoldDB" id="A0A2T0VGL0"/>
<keyword evidence="2" id="KW-0812">Transmembrane</keyword>
<dbReference type="Proteomes" id="UP000237983">
    <property type="component" value="Unassembled WGS sequence"/>
</dbReference>
<evidence type="ECO:0000313" key="3">
    <source>
        <dbReference type="EMBL" id="PRY69339.1"/>
    </source>
</evidence>
<dbReference type="EMBL" id="PVTL01000002">
    <property type="protein sequence ID" value="PRY69339.1"/>
    <property type="molecule type" value="Genomic_DNA"/>
</dbReference>
<evidence type="ECO:0000256" key="1">
    <source>
        <dbReference type="SAM" id="MobiDB-lite"/>
    </source>
</evidence>
<evidence type="ECO:0000313" key="4">
    <source>
        <dbReference type="Proteomes" id="UP000237983"/>
    </source>
</evidence>
<sequence>MRREQLGRAWTRSPRQVDPLSWFTGPWIAVTMGIVSAAQAVLTTLVFWERWTLPTLQLAAIMFFVAAAALTAAATRADRADLSVARGAGVLAVAIGGLALSAAGSAGGSVPVELWWAPTAVGIALGSLSPFISARRALGYAGATLAAAALLAVYAYGDDSILSSVGSALIAVSPIVIAAVGSVVFCSTLVARTSRMQAQSQSTSASASTSTLAPAGEPRAQPETRTSVSRPPSATIARVGAQTVPFLRDIANAGVITDADRTRAAHLARELRVELVTTACRSWLDVLAHDTALVVSDPARLADGMNDDQRAALRGVLQDMLANSVVDRESLLIELRAQADGATEVALSLEVDLPEGRRVAMLAPYYLTLKDTVEDLAWTDGRSVRFTFRIPQVPTPQTPSPLSS</sequence>
<keyword evidence="2" id="KW-0472">Membrane</keyword>
<reference evidence="3 4" key="1">
    <citation type="submission" date="2018-03" db="EMBL/GenBank/DDBJ databases">
        <title>Genomic Encyclopedia of Type Strains, Phase III (KMG-III): the genomes of soil and plant-associated and newly described type strains.</title>
        <authorList>
            <person name="Whitman W."/>
        </authorList>
    </citation>
    <scope>NUCLEOTIDE SEQUENCE [LARGE SCALE GENOMIC DNA]</scope>
    <source>
        <strain evidence="3 4">CGMCC 1.12484</strain>
    </source>
</reference>
<feature type="region of interest" description="Disordered" evidence="1">
    <location>
        <begin position="200"/>
        <end position="234"/>
    </location>
</feature>
<feature type="compositionally biased region" description="Polar residues" evidence="1">
    <location>
        <begin position="223"/>
        <end position="232"/>
    </location>
</feature>
<feature type="transmembrane region" description="Helical" evidence="2">
    <location>
        <begin position="114"/>
        <end position="132"/>
    </location>
</feature>
<feature type="compositionally biased region" description="Low complexity" evidence="1">
    <location>
        <begin position="200"/>
        <end position="211"/>
    </location>
</feature>
<protein>
    <submittedName>
        <fullName evidence="3">Uncharacterized protein</fullName>
    </submittedName>
</protein>
<organism evidence="3 4">
    <name type="scientific">Glaciihabitans tibetensis</name>
    <dbReference type="NCBI Taxonomy" id="1266600"/>
    <lineage>
        <taxon>Bacteria</taxon>
        <taxon>Bacillati</taxon>
        <taxon>Actinomycetota</taxon>
        <taxon>Actinomycetes</taxon>
        <taxon>Micrococcales</taxon>
        <taxon>Microbacteriaceae</taxon>
        <taxon>Glaciihabitans</taxon>
    </lineage>
</organism>
<comment type="caution">
    <text evidence="3">The sequence shown here is derived from an EMBL/GenBank/DDBJ whole genome shotgun (WGS) entry which is preliminary data.</text>
</comment>
<feature type="transmembrane region" description="Helical" evidence="2">
    <location>
        <begin position="168"/>
        <end position="191"/>
    </location>
</feature>
<feature type="transmembrane region" description="Helical" evidence="2">
    <location>
        <begin position="87"/>
        <end position="108"/>
    </location>
</feature>
<proteinExistence type="predicted"/>
<keyword evidence="2" id="KW-1133">Transmembrane helix</keyword>
<name>A0A2T0VGL0_9MICO</name>
<feature type="transmembrane region" description="Helical" evidence="2">
    <location>
        <begin position="137"/>
        <end position="156"/>
    </location>
</feature>